<dbReference type="Proteomes" id="UP001469553">
    <property type="component" value="Unassembled WGS sequence"/>
</dbReference>
<reference evidence="2 3" key="1">
    <citation type="submission" date="2021-06" db="EMBL/GenBank/DDBJ databases">
        <authorList>
            <person name="Palmer J.M."/>
        </authorList>
    </citation>
    <scope>NUCLEOTIDE SEQUENCE [LARGE SCALE GENOMIC DNA]</scope>
    <source>
        <strain evidence="2 3">AS_MEX2019</strain>
        <tissue evidence="2">Muscle</tissue>
    </source>
</reference>
<evidence type="ECO:0000313" key="3">
    <source>
        <dbReference type="Proteomes" id="UP001469553"/>
    </source>
</evidence>
<feature type="region of interest" description="Disordered" evidence="1">
    <location>
        <begin position="103"/>
        <end position="130"/>
    </location>
</feature>
<dbReference type="EMBL" id="JAHRIP010000266">
    <property type="protein sequence ID" value="MEQ2279064.1"/>
    <property type="molecule type" value="Genomic_DNA"/>
</dbReference>
<protein>
    <submittedName>
        <fullName evidence="2">Uncharacterized protein</fullName>
    </submittedName>
</protein>
<keyword evidence="3" id="KW-1185">Reference proteome</keyword>
<name>A0ABV0XC81_9TELE</name>
<sequence length="130" mass="14241">MFSSCCCCCLVCKSSIQGTSRLLTCASRNTVKSYIHTSIWISLCQEMCGHTEEECGINVDVKNATGFITGLIFHGRSTISPPCATNDDNGRTLLDIHTHTLTPDKRKQKCTKASGKDAKNMNDHKRVSPS</sequence>
<accession>A0ABV0XC81</accession>
<gene>
    <name evidence="2" type="ORF">AMECASPLE_005712</name>
</gene>
<feature type="compositionally biased region" description="Basic and acidic residues" evidence="1">
    <location>
        <begin position="114"/>
        <end position="130"/>
    </location>
</feature>
<proteinExistence type="predicted"/>
<organism evidence="2 3">
    <name type="scientific">Ameca splendens</name>
    <dbReference type="NCBI Taxonomy" id="208324"/>
    <lineage>
        <taxon>Eukaryota</taxon>
        <taxon>Metazoa</taxon>
        <taxon>Chordata</taxon>
        <taxon>Craniata</taxon>
        <taxon>Vertebrata</taxon>
        <taxon>Euteleostomi</taxon>
        <taxon>Actinopterygii</taxon>
        <taxon>Neopterygii</taxon>
        <taxon>Teleostei</taxon>
        <taxon>Neoteleostei</taxon>
        <taxon>Acanthomorphata</taxon>
        <taxon>Ovalentaria</taxon>
        <taxon>Atherinomorphae</taxon>
        <taxon>Cyprinodontiformes</taxon>
        <taxon>Goodeidae</taxon>
        <taxon>Ameca</taxon>
    </lineage>
</organism>
<evidence type="ECO:0000256" key="1">
    <source>
        <dbReference type="SAM" id="MobiDB-lite"/>
    </source>
</evidence>
<evidence type="ECO:0000313" key="2">
    <source>
        <dbReference type="EMBL" id="MEQ2279064.1"/>
    </source>
</evidence>
<comment type="caution">
    <text evidence="2">The sequence shown here is derived from an EMBL/GenBank/DDBJ whole genome shotgun (WGS) entry which is preliminary data.</text>
</comment>